<comment type="caution">
    <text evidence="4">The sequence shown here is derived from an EMBL/GenBank/DDBJ whole genome shotgun (WGS) entry which is preliminary data.</text>
</comment>
<dbReference type="AlphaFoldDB" id="A0A2W1LCD0"/>
<evidence type="ECO:0000256" key="2">
    <source>
        <dbReference type="ARBA" id="ARBA00022553"/>
    </source>
</evidence>
<dbReference type="Proteomes" id="UP000249522">
    <property type="component" value="Unassembled WGS sequence"/>
</dbReference>
<gene>
    <name evidence="4" type="ORF">DNH61_06355</name>
</gene>
<accession>A0A2W1LCD0</accession>
<sequence length="85" mass="9813">MENQAAIEDKILQSLRNVVNHVEFDKSSPLLELGIDSMTFIRLVVEIEEEFSIEIQDEDIVLDNFSYVENITNLVIRYLSVPKAE</sequence>
<evidence type="ECO:0000256" key="1">
    <source>
        <dbReference type="ARBA" id="ARBA00022450"/>
    </source>
</evidence>
<dbReference type="InterPro" id="IPR036736">
    <property type="entry name" value="ACP-like_sf"/>
</dbReference>
<reference evidence="4 5" key="1">
    <citation type="submission" date="2018-06" db="EMBL/GenBank/DDBJ databases">
        <title>Paenibacillus imtechensis sp. nov.</title>
        <authorList>
            <person name="Pinnaka A.K."/>
            <person name="Singh H."/>
            <person name="Kaur M."/>
        </authorList>
    </citation>
    <scope>NUCLEOTIDE SEQUENCE [LARGE SCALE GENOMIC DNA]</scope>
    <source>
        <strain evidence="4 5">SMB1</strain>
    </source>
</reference>
<dbReference type="PROSITE" id="PS00012">
    <property type="entry name" value="PHOSPHOPANTETHEINE"/>
    <property type="match status" value="1"/>
</dbReference>
<proteinExistence type="predicted"/>
<dbReference type="EMBL" id="QKRB01000036">
    <property type="protein sequence ID" value="PZD96816.1"/>
    <property type="molecule type" value="Genomic_DNA"/>
</dbReference>
<organism evidence="4 5">
    <name type="scientific">Paenibacillus sambharensis</name>
    <dbReference type="NCBI Taxonomy" id="1803190"/>
    <lineage>
        <taxon>Bacteria</taxon>
        <taxon>Bacillati</taxon>
        <taxon>Bacillota</taxon>
        <taxon>Bacilli</taxon>
        <taxon>Bacillales</taxon>
        <taxon>Paenibacillaceae</taxon>
        <taxon>Paenibacillus</taxon>
    </lineage>
</organism>
<dbReference type="Gene3D" id="1.10.1200.10">
    <property type="entry name" value="ACP-like"/>
    <property type="match status" value="1"/>
</dbReference>
<dbReference type="PROSITE" id="PS50075">
    <property type="entry name" value="CARRIER"/>
    <property type="match status" value="1"/>
</dbReference>
<dbReference type="OrthoDB" id="2623888at2"/>
<dbReference type="InterPro" id="IPR009081">
    <property type="entry name" value="PP-bd_ACP"/>
</dbReference>
<keyword evidence="5" id="KW-1185">Reference proteome</keyword>
<keyword evidence="1" id="KW-0596">Phosphopantetheine</keyword>
<name>A0A2W1LCD0_9BACL</name>
<dbReference type="SUPFAM" id="SSF47336">
    <property type="entry name" value="ACP-like"/>
    <property type="match status" value="1"/>
</dbReference>
<keyword evidence="2" id="KW-0597">Phosphoprotein</keyword>
<evidence type="ECO:0000313" key="5">
    <source>
        <dbReference type="Proteomes" id="UP000249522"/>
    </source>
</evidence>
<evidence type="ECO:0000313" key="4">
    <source>
        <dbReference type="EMBL" id="PZD96816.1"/>
    </source>
</evidence>
<evidence type="ECO:0000259" key="3">
    <source>
        <dbReference type="PROSITE" id="PS50075"/>
    </source>
</evidence>
<dbReference type="Pfam" id="PF00550">
    <property type="entry name" value="PP-binding"/>
    <property type="match status" value="1"/>
</dbReference>
<dbReference type="InterPro" id="IPR006162">
    <property type="entry name" value="Ppantetheine_attach_site"/>
</dbReference>
<protein>
    <submittedName>
        <fullName evidence="4">Acyl carrier protein</fullName>
    </submittedName>
</protein>
<dbReference type="RefSeq" id="WP_111145827.1">
    <property type="nucleotide sequence ID" value="NZ_QKRB01000036.1"/>
</dbReference>
<feature type="domain" description="Carrier" evidence="3">
    <location>
        <begin position="2"/>
        <end position="79"/>
    </location>
</feature>